<proteinExistence type="predicted"/>
<dbReference type="PANTHER" id="PTHR42792:SF1">
    <property type="entry name" value="FLAGELLAR HOOK-ASSOCIATED PROTEIN 3"/>
    <property type="match status" value="1"/>
</dbReference>
<dbReference type="GO" id="GO:0009288">
    <property type="term" value="C:bacterial-type flagellum"/>
    <property type="evidence" value="ECO:0007669"/>
    <property type="project" value="InterPro"/>
</dbReference>
<dbReference type="AlphaFoldDB" id="X1NRP1"/>
<sequence length="140" mass="15083">MSGTLGNTYNNISFALNLHSEAMARLQEQVSTGARINRASDGPSAAYRILGLNSEERLLGNYIKNLSDVVSTVGLSSRIIGDMLSGFTGPQGVKTRLTQITSGTYSAESRKTTAEGINEQLEQMLMLANTKRMGQYLFGG</sequence>
<dbReference type="Pfam" id="PF00669">
    <property type="entry name" value="Flagellin_N"/>
    <property type="match status" value="1"/>
</dbReference>
<protein>
    <recommendedName>
        <fullName evidence="1">Flagellin N-terminal domain-containing protein</fullName>
    </recommendedName>
</protein>
<dbReference type="InterPro" id="IPR001029">
    <property type="entry name" value="Flagellin_N"/>
</dbReference>
<dbReference type="GO" id="GO:0005198">
    <property type="term" value="F:structural molecule activity"/>
    <property type="evidence" value="ECO:0007669"/>
    <property type="project" value="InterPro"/>
</dbReference>
<reference evidence="2" key="1">
    <citation type="journal article" date="2014" name="Front. Microbiol.">
        <title>High frequency of phylogenetically diverse reductive dehalogenase-homologous genes in deep subseafloor sedimentary metagenomes.</title>
        <authorList>
            <person name="Kawai M."/>
            <person name="Futagami T."/>
            <person name="Toyoda A."/>
            <person name="Takaki Y."/>
            <person name="Nishi S."/>
            <person name="Hori S."/>
            <person name="Arai W."/>
            <person name="Tsubouchi T."/>
            <person name="Morono Y."/>
            <person name="Uchiyama I."/>
            <person name="Ito T."/>
            <person name="Fujiyama A."/>
            <person name="Inagaki F."/>
            <person name="Takami H."/>
        </authorList>
    </citation>
    <scope>NUCLEOTIDE SEQUENCE</scope>
    <source>
        <strain evidence="2">Expedition CK06-06</strain>
    </source>
</reference>
<feature type="non-terminal residue" evidence="2">
    <location>
        <position position="140"/>
    </location>
</feature>
<name>X1NRP1_9ZZZZ</name>
<dbReference type="PANTHER" id="PTHR42792">
    <property type="entry name" value="FLAGELLIN"/>
    <property type="match status" value="1"/>
</dbReference>
<dbReference type="SUPFAM" id="SSF64518">
    <property type="entry name" value="Phase 1 flagellin"/>
    <property type="match status" value="1"/>
</dbReference>
<evidence type="ECO:0000313" key="2">
    <source>
        <dbReference type="EMBL" id="GAI21329.1"/>
    </source>
</evidence>
<feature type="domain" description="Flagellin N-terminal" evidence="1">
    <location>
        <begin position="11"/>
        <end position="139"/>
    </location>
</feature>
<comment type="caution">
    <text evidence="2">The sequence shown here is derived from an EMBL/GenBank/DDBJ whole genome shotgun (WGS) entry which is preliminary data.</text>
</comment>
<accession>X1NRP1</accession>
<evidence type="ECO:0000259" key="1">
    <source>
        <dbReference type="Pfam" id="PF00669"/>
    </source>
</evidence>
<dbReference type="InterPro" id="IPR001492">
    <property type="entry name" value="Flagellin"/>
</dbReference>
<gene>
    <name evidence="2" type="ORF">S06H3_27485</name>
</gene>
<dbReference type="Gene3D" id="1.20.1330.10">
    <property type="entry name" value="f41 fragment of flagellin, N-terminal domain"/>
    <property type="match status" value="1"/>
</dbReference>
<dbReference type="EMBL" id="BARV01015950">
    <property type="protein sequence ID" value="GAI21329.1"/>
    <property type="molecule type" value="Genomic_DNA"/>
</dbReference>
<organism evidence="2">
    <name type="scientific">marine sediment metagenome</name>
    <dbReference type="NCBI Taxonomy" id="412755"/>
    <lineage>
        <taxon>unclassified sequences</taxon>
        <taxon>metagenomes</taxon>
        <taxon>ecological metagenomes</taxon>
    </lineage>
</organism>